<evidence type="ECO:0000313" key="2">
    <source>
        <dbReference type="Proteomes" id="UP001055117"/>
    </source>
</evidence>
<dbReference type="RefSeq" id="WP_238270069.1">
    <property type="nucleotide sequence ID" value="NZ_BPQG01000001.1"/>
</dbReference>
<comment type="caution">
    <text evidence="1">The sequence shown here is derived from an EMBL/GenBank/DDBJ whole genome shotgun (WGS) entry which is preliminary data.</text>
</comment>
<sequence>MIEQRPLEWWAKRAEVANDGFVTAGVPGRGPNLWDRLQHGVSTLKESAPDPAAVDAMSPGAVFAAMVDLALARQQELRSAELRRMLGCWVSELEPSFVIRHDGHLAGLTIDGARNPDGTTPLYVLSQYVDPADPYGSREAGHGVEATWYVPGNKVELDLRP</sequence>
<name>A0ABQ4QAJ5_9HYPH</name>
<protein>
    <submittedName>
        <fullName evidence="1">Uncharacterized protein</fullName>
    </submittedName>
</protein>
<dbReference type="EMBL" id="BPQG01000001">
    <property type="protein sequence ID" value="GJD42243.1"/>
    <property type="molecule type" value="Genomic_DNA"/>
</dbReference>
<reference evidence="1 2" key="1">
    <citation type="journal article" date="2021" name="Front. Microbiol.">
        <title>Comprehensive Comparative Genomics and Phenotyping of Methylobacterium Species.</title>
        <authorList>
            <person name="Alessa O."/>
            <person name="Ogura Y."/>
            <person name="Fujitani Y."/>
            <person name="Takami H."/>
            <person name="Hayashi T."/>
            <person name="Sahin N."/>
            <person name="Tani A."/>
        </authorList>
    </citation>
    <scope>NUCLEOTIDE SEQUENCE [LARGE SCALE GENOMIC DNA]</scope>
    <source>
        <strain evidence="1 2">DSM 23679</strain>
    </source>
</reference>
<gene>
    <name evidence="1" type="ORF">AFCDBAGC_0078</name>
</gene>
<organism evidence="1 2">
    <name type="scientific">Methylobacterium cerastii</name>
    <dbReference type="NCBI Taxonomy" id="932741"/>
    <lineage>
        <taxon>Bacteria</taxon>
        <taxon>Pseudomonadati</taxon>
        <taxon>Pseudomonadota</taxon>
        <taxon>Alphaproteobacteria</taxon>
        <taxon>Hyphomicrobiales</taxon>
        <taxon>Methylobacteriaceae</taxon>
        <taxon>Methylobacterium</taxon>
    </lineage>
</organism>
<evidence type="ECO:0000313" key="1">
    <source>
        <dbReference type="EMBL" id="GJD42243.1"/>
    </source>
</evidence>
<accession>A0ABQ4QAJ5</accession>
<keyword evidence="2" id="KW-1185">Reference proteome</keyword>
<proteinExistence type="predicted"/>
<dbReference type="Proteomes" id="UP001055117">
    <property type="component" value="Unassembled WGS sequence"/>
</dbReference>